<evidence type="ECO:0008006" key="3">
    <source>
        <dbReference type="Google" id="ProtNLM"/>
    </source>
</evidence>
<organism evidence="1 2">
    <name type="scientific">Candidatus Enterovibrio escicola</name>
    <dbReference type="NCBI Taxonomy" id="1927127"/>
    <lineage>
        <taxon>Bacteria</taxon>
        <taxon>Pseudomonadati</taxon>
        <taxon>Pseudomonadota</taxon>
        <taxon>Gammaproteobacteria</taxon>
        <taxon>Vibrionales</taxon>
        <taxon>Vibrionaceae</taxon>
        <taxon>Enterovibrio</taxon>
    </lineage>
</organism>
<accession>A0A2A5T726</accession>
<dbReference type="RefSeq" id="WP_190322128.1">
    <property type="nucleotide sequence ID" value="NZ_CAWPDG010000156.1"/>
</dbReference>
<proteinExistence type="predicted"/>
<dbReference type="Proteomes" id="UP000219020">
    <property type="component" value="Unassembled WGS sequence"/>
</dbReference>
<evidence type="ECO:0000313" key="1">
    <source>
        <dbReference type="EMBL" id="PCS23900.1"/>
    </source>
</evidence>
<name>A0A2A5T726_9GAMM</name>
<keyword evidence="2" id="KW-1185">Reference proteome</keyword>
<evidence type="ECO:0000313" key="2">
    <source>
        <dbReference type="Proteomes" id="UP000219020"/>
    </source>
</evidence>
<reference evidence="2" key="1">
    <citation type="submission" date="2017-04" db="EMBL/GenBank/DDBJ databases">
        <title>Genome evolution of the luminous symbionts of deep sea anglerfish.</title>
        <authorList>
            <person name="Hendry T.A."/>
        </authorList>
    </citation>
    <scope>NUCLEOTIDE SEQUENCE [LARGE SCALE GENOMIC DNA]</scope>
</reference>
<comment type="caution">
    <text evidence="1">The sequence shown here is derived from an EMBL/GenBank/DDBJ whole genome shotgun (WGS) entry which is preliminary data.</text>
</comment>
<sequence>MNEYTNGLIGCFSSTGTDFNEVSNEKINKIEHIFNIRGRGSLGYCSPNDICYQAFDVGFKDIKLVYFR</sequence>
<protein>
    <recommendedName>
        <fullName evidence="3">Mobile element protein</fullName>
    </recommendedName>
</protein>
<gene>
    <name evidence="1" type="ORF">BTN49_0872</name>
</gene>
<dbReference type="EMBL" id="NBYY01000009">
    <property type="protein sequence ID" value="PCS23900.1"/>
    <property type="molecule type" value="Genomic_DNA"/>
</dbReference>
<dbReference type="AlphaFoldDB" id="A0A2A5T726"/>